<sequence length="148" mass="17885">MKIKVEGKEVEAYNLLMRKEYAMDIVSGKKTLEIREFKSHYVDMFTDKEQLKKNEELRKAGRVDECVEPFKSVSYVRFHNYDYSWILDVKIDEIGLSTMCQEDIEELAEAFNFHDYDKEWQLFEHLEDDEKPLFYWLHIKEIVSRKGI</sequence>
<reference evidence="1" key="1">
    <citation type="submission" date="2022-08" db="EMBL/GenBank/DDBJ databases">
        <title>Genome Sequencing of Bacteroides fragilis Group Isolates with Nanopore Technology.</title>
        <authorList>
            <person name="Tisza M.J."/>
            <person name="Smith D."/>
            <person name="Dekker J.P."/>
        </authorList>
    </citation>
    <scope>NUCLEOTIDE SEQUENCE</scope>
    <source>
        <strain evidence="1">BFG-474</strain>
    </source>
</reference>
<dbReference type="Proteomes" id="UP001060260">
    <property type="component" value="Chromosome"/>
</dbReference>
<gene>
    <name evidence="1" type="ORF">NXW23_11770</name>
</gene>
<evidence type="ECO:0000313" key="1">
    <source>
        <dbReference type="EMBL" id="UVQ95100.1"/>
    </source>
</evidence>
<organism evidence="1 2">
    <name type="scientific">Bacteroides caccae</name>
    <dbReference type="NCBI Taxonomy" id="47678"/>
    <lineage>
        <taxon>Bacteria</taxon>
        <taxon>Pseudomonadati</taxon>
        <taxon>Bacteroidota</taxon>
        <taxon>Bacteroidia</taxon>
        <taxon>Bacteroidales</taxon>
        <taxon>Bacteroidaceae</taxon>
        <taxon>Bacteroides</taxon>
    </lineage>
</organism>
<dbReference type="EMBL" id="CP103166">
    <property type="protein sequence ID" value="UVQ95100.1"/>
    <property type="molecule type" value="Genomic_DNA"/>
</dbReference>
<protein>
    <submittedName>
        <fullName evidence="1">Uncharacterized protein</fullName>
    </submittedName>
</protein>
<name>A0AA95BWM1_9BACE</name>
<dbReference type="AlphaFoldDB" id="A0AA95BWM1"/>
<accession>A0AA95BWM1</accession>
<proteinExistence type="predicted"/>
<evidence type="ECO:0000313" key="2">
    <source>
        <dbReference type="Proteomes" id="UP001060260"/>
    </source>
</evidence>